<name>A0A382FE79_9ZZZZ</name>
<organism evidence="5">
    <name type="scientific">marine metagenome</name>
    <dbReference type="NCBI Taxonomy" id="408172"/>
    <lineage>
        <taxon>unclassified sequences</taxon>
        <taxon>metagenomes</taxon>
        <taxon>ecological metagenomes</taxon>
    </lineage>
</organism>
<evidence type="ECO:0000256" key="2">
    <source>
        <dbReference type="ARBA" id="ARBA00006966"/>
    </source>
</evidence>
<gene>
    <name evidence="5" type="ORF">METZ01_LOCUS213796</name>
</gene>
<protein>
    <recommendedName>
        <fullName evidence="4">Aromatic amino acid beta-eliminating lyase/threonine aldolase domain-containing protein</fullName>
    </recommendedName>
</protein>
<evidence type="ECO:0000256" key="1">
    <source>
        <dbReference type="ARBA" id="ARBA00001933"/>
    </source>
</evidence>
<dbReference type="Gene3D" id="3.40.640.10">
    <property type="entry name" value="Type I PLP-dependent aspartate aminotransferase-like (Major domain)"/>
    <property type="match status" value="1"/>
</dbReference>
<feature type="domain" description="Aromatic amino acid beta-eliminating lyase/threonine aldolase" evidence="4">
    <location>
        <begin position="3"/>
        <end position="69"/>
    </location>
</feature>
<dbReference type="EMBL" id="UINC01049313">
    <property type="protein sequence ID" value="SVB60942.1"/>
    <property type="molecule type" value="Genomic_DNA"/>
</dbReference>
<evidence type="ECO:0000259" key="4">
    <source>
        <dbReference type="Pfam" id="PF01212"/>
    </source>
</evidence>
<evidence type="ECO:0000313" key="5">
    <source>
        <dbReference type="EMBL" id="SVB60942.1"/>
    </source>
</evidence>
<accession>A0A382FE79</accession>
<dbReference type="GO" id="GO:0006567">
    <property type="term" value="P:L-threonine catabolic process"/>
    <property type="evidence" value="ECO:0007669"/>
    <property type="project" value="TreeGrafter"/>
</dbReference>
<dbReference type="PANTHER" id="PTHR48097">
    <property type="entry name" value="L-THREONINE ALDOLASE-RELATED"/>
    <property type="match status" value="1"/>
</dbReference>
<evidence type="ECO:0000256" key="3">
    <source>
        <dbReference type="ARBA" id="ARBA00022898"/>
    </source>
</evidence>
<dbReference type="AlphaFoldDB" id="A0A382FE79"/>
<dbReference type="SUPFAM" id="SSF53383">
    <property type="entry name" value="PLP-dependent transferases"/>
    <property type="match status" value="1"/>
</dbReference>
<dbReference type="PANTHER" id="PTHR48097:SF9">
    <property type="entry name" value="L-THREONINE ALDOLASE"/>
    <property type="match status" value="1"/>
</dbReference>
<proteinExistence type="inferred from homology"/>
<comment type="similarity">
    <text evidence="2">Belongs to the threonine aldolase family.</text>
</comment>
<dbReference type="Pfam" id="PF01212">
    <property type="entry name" value="Beta_elim_lyase"/>
    <property type="match status" value="1"/>
</dbReference>
<feature type="non-terminal residue" evidence="5">
    <location>
        <position position="69"/>
    </location>
</feature>
<comment type="cofactor">
    <cofactor evidence="1">
        <name>pyridoxal 5'-phosphate</name>
        <dbReference type="ChEBI" id="CHEBI:597326"/>
    </cofactor>
</comment>
<dbReference type="GO" id="GO:0006545">
    <property type="term" value="P:glycine biosynthetic process"/>
    <property type="evidence" value="ECO:0007669"/>
    <property type="project" value="TreeGrafter"/>
</dbReference>
<dbReference type="InterPro" id="IPR015424">
    <property type="entry name" value="PyrdxlP-dep_Trfase"/>
</dbReference>
<dbReference type="InterPro" id="IPR015421">
    <property type="entry name" value="PyrdxlP-dep_Trfase_major"/>
</dbReference>
<keyword evidence="3" id="KW-0663">Pyridoxal phosphate</keyword>
<dbReference type="GO" id="GO:0008732">
    <property type="term" value="F:L-allo-threonine aldolase activity"/>
    <property type="evidence" value="ECO:0007669"/>
    <property type="project" value="TreeGrafter"/>
</dbReference>
<sequence>MIDLRSDTVTLPTPEMREAMYEAFVGDDVFGDDPSINNLEERVAEILGKEAAVYMPSGTMTNQVAIRTH</sequence>
<reference evidence="5" key="1">
    <citation type="submission" date="2018-05" db="EMBL/GenBank/DDBJ databases">
        <authorList>
            <person name="Lanie J.A."/>
            <person name="Ng W.-L."/>
            <person name="Kazmierczak K.M."/>
            <person name="Andrzejewski T.M."/>
            <person name="Davidsen T.M."/>
            <person name="Wayne K.J."/>
            <person name="Tettelin H."/>
            <person name="Glass J.I."/>
            <person name="Rusch D."/>
            <person name="Podicherti R."/>
            <person name="Tsui H.-C.T."/>
            <person name="Winkler M.E."/>
        </authorList>
    </citation>
    <scope>NUCLEOTIDE SEQUENCE</scope>
</reference>
<dbReference type="InterPro" id="IPR001597">
    <property type="entry name" value="ArAA_b-elim_lyase/Thr_aldolase"/>
</dbReference>
<dbReference type="GO" id="GO:0005829">
    <property type="term" value="C:cytosol"/>
    <property type="evidence" value="ECO:0007669"/>
    <property type="project" value="TreeGrafter"/>
</dbReference>